<evidence type="ECO:0000313" key="16">
    <source>
        <dbReference type="Proteomes" id="UP000743370"/>
    </source>
</evidence>
<evidence type="ECO:0000256" key="6">
    <source>
        <dbReference type="ARBA" id="ARBA00022776"/>
    </source>
</evidence>
<dbReference type="Gene3D" id="3.30.70.1620">
    <property type="match status" value="1"/>
</dbReference>
<dbReference type="PIRSF" id="PIRSF005719">
    <property type="entry name" value="SMC"/>
    <property type="match status" value="1"/>
</dbReference>
<proteinExistence type="inferred from homology"/>
<dbReference type="PANTHER" id="PTHR18937:SF12">
    <property type="entry name" value="STRUCTURAL MAINTENANCE OF CHROMOSOMES PROTEIN"/>
    <property type="match status" value="1"/>
</dbReference>
<evidence type="ECO:0000256" key="3">
    <source>
        <dbReference type="ARBA" id="ARBA00005597"/>
    </source>
</evidence>
<keyword evidence="4" id="KW-0158">Chromosome</keyword>
<keyword evidence="7 12" id="KW-0175">Coiled coil</keyword>
<comment type="caution">
    <text evidence="15">The sequence shown here is derived from an EMBL/GenBank/DDBJ whole genome shotgun (WGS) entry which is preliminary data.</text>
</comment>
<evidence type="ECO:0000256" key="9">
    <source>
        <dbReference type="ARBA" id="ARBA00023254"/>
    </source>
</evidence>
<keyword evidence="10" id="KW-0131">Cell cycle</keyword>
<keyword evidence="6" id="KW-0498">Mitosis</keyword>
<evidence type="ECO:0000313" key="15">
    <source>
        <dbReference type="EMBL" id="KAG2402595.1"/>
    </source>
</evidence>
<dbReference type="SUPFAM" id="SSF75553">
    <property type="entry name" value="Smc hinge domain"/>
    <property type="match status" value="1"/>
</dbReference>
<dbReference type="GO" id="GO:0051321">
    <property type="term" value="P:meiotic cell cycle"/>
    <property type="evidence" value="ECO:0007669"/>
    <property type="project" value="UniProtKB-KW"/>
</dbReference>
<feature type="region of interest" description="Disordered" evidence="13">
    <location>
        <begin position="467"/>
        <end position="487"/>
    </location>
</feature>
<evidence type="ECO:0000256" key="13">
    <source>
        <dbReference type="SAM" id="MobiDB-lite"/>
    </source>
</evidence>
<dbReference type="GO" id="GO:0051301">
    <property type="term" value="P:cell division"/>
    <property type="evidence" value="ECO:0007669"/>
    <property type="project" value="UniProtKB-KW"/>
</dbReference>
<dbReference type="InterPro" id="IPR036277">
    <property type="entry name" value="SMC_hinge_sf"/>
</dbReference>
<dbReference type="SMART" id="SM00968">
    <property type="entry name" value="SMC_hinge"/>
    <property type="match status" value="1"/>
</dbReference>
<name>A0A8T0KXU4_PHAAN</name>
<dbReference type="InterPro" id="IPR024704">
    <property type="entry name" value="SMC"/>
</dbReference>
<evidence type="ECO:0000256" key="7">
    <source>
        <dbReference type="ARBA" id="ARBA00023054"/>
    </source>
</evidence>
<feature type="coiled-coil region" evidence="12">
    <location>
        <begin position="267"/>
        <end position="301"/>
    </location>
</feature>
<evidence type="ECO:0000256" key="10">
    <source>
        <dbReference type="ARBA" id="ARBA00023306"/>
    </source>
</evidence>
<evidence type="ECO:0000259" key="14">
    <source>
        <dbReference type="SMART" id="SM00968"/>
    </source>
</evidence>
<evidence type="ECO:0000256" key="2">
    <source>
        <dbReference type="ARBA" id="ARBA00004286"/>
    </source>
</evidence>
<dbReference type="EMBL" id="JABFOF010000003">
    <property type="protein sequence ID" value="KAG2402595.1"/>
    <property type="molecule type" value="Genomic_DNA"/>
</dbReference>
<dbReference type="GO" id="GO:0005524">
    <property type="term" value="F:ATP binding"/>
    <property type="evidence" value="ECO:0007669"/>
    <property type="project" value="InterPro"/>
</dbReference>
<dbReference type="Proteomes" id="UP000743370">
    <property type="component" value="Unassembled WGS sequence"/>
</dbReference>
<comment type="subcellular location">
    <subcellularLocation>
        <location evidence="2">Chromosome</location>
    </subcellularLocation>
    <subcellularLocation>
        <location evidence="1 11">Nucleus</location>
    </subcellularLocation>
</comment>
<dbReference type="AlphaFoldDB" id="A0A8T0KXU4"/>
<evidence type="ECO:0000256" key="4">
    <source>
        <dbReference type="ARBA" id="ARBA00022454"/>
    </source>
</evidence>
<evidence type="ECO:0000256" key="8">
    <source>
        <dbReference type="ARBA" id="ARBA00023242"/>
    </source>
</evidence>
<dbReference type="GO" id="GO:0005634">
    <property type="term" value="C:nucleus"/>
    <property type="evidence" value="ECO:0007669"/>
    <property type="project" value="UniProtKB-SubCell"/>
</dbReference>
<evidence type="ECO:0000256" key="11">
    <source>
        <dbReference type="PIRNR" id="PIRNR005719"/>
    </source>
</evidence>
<dbReference type="FunFam" id="3.40.50.300:FF:000564">
    <property type="entry name" value="Structural maintenance of chromosomes 1A"/>
    <property type="match status" value="1"/>
</dbReference>
<feature type="coiled-coil region" evidence="12">
    <location>
        <begin position="170"/>
        <end position="225"/>
    </location>
</feature>
<feature type="coiled-coil region" evidence="12">
    <location>
        <begin position="352"/>
        <end position="414"/>
    </location>
</feature>
<dbReference type="Pfam" id="PF06470">
    <property type="entry name" value="SMC_hinge"/>
    <property type="match status" value="1"/>
</dbReference>
<dbReference type="GO" id="GO:0007062">
    <property type="term" value="P:sister chromatid cohesion"/>
    <property type="evidence" value="ECO:0007669"/>
    <property type="project" value="InterPro"/>
</dbReference>
<accession>A0A8T0KXU4</accession>
<evidence type="ECO:0000256" key="1">
    <source>
        <dbReference type="ARBA" id="ARBA00004123"/>
    </source>
</evidence>
<dbReference type="InterPro" id="IPR028468">
    <property type="entry name" value="Smc1_ABC"/>
</dbReference>
<evidence type="ECO:0000256" key="12">
    <source>
        <dbReference type="SAM" id="Coils"/>
    </source>
</evidence>
<dbReference type="SUPFAM" id="SSF52540">
    <property type="entry name" value="P-loop containing nucleoside triphosphate hydrolases"/>
    <property type="match status" value="1"/>
</dbReference>
<keyword evidence="8 11" id="KW-0539">Nucleus</keyword>
<protein>
    <recommendedName>
        <fullName evidence="11">Structural maintenance of chromosomes protein</fullName>
    </recommendedName>
</protein>
<dbReference type="Gene3D" id="3.40.50.300">
    <property type="entry name" value="P-loop containing nucleotide triphosphate hydrolases"/>
    <property type="match status" value="2"/>
</dbReference>
<dbReference type="InterPro" id="IPR027417">
    <property type="entry name" value="P-loop_NTPase"/>
</dbReference>
<dbReference type="Gene3D" id="1.20.1060.20">
    <property type="match status" value="1"/>
</dbReference>
<feature type="domain" description="SMC hinge" evidence="14">
    <location>
        <begin position="562"/>
        <end position="683"/>
    </location>
</feature>
<gene>
    <name evidence="15" type="ORF">HKW66_Vig0237920</name>
</gene>
<feature type="coiled-coil region" evidence="12">
    <location>
        <begin position="801"/>
        <end position="955"/>
    </location>
</feature>
<dbReference type="PANTHER" id="PTHR18937">
    <property type="entry name" value="STRUCTURAL MAINTENANCE OF CHROMOSOMES SMC FAMILY MEMBER"/>
    <property type="match status" value="1"/>
</dbReference>
<dbReference type="CDD" id="cd03275">
    <property type="entry name" value="ABC_SMC1_euk"/>
    <property type="match status" value="2"/>
</dbReference>
<comment type="similarity">
    <text evidence="3">Belongs to the SMC family. SMC1 subfamily.</text>
</comment>
<dbReference type="InterPro" id="IPR010935">
    <property type="entry name" value="SMC_hinge"/>
</dbReference>
<organism evidence="15 16">
    <name type="scientific">Phaseolus angularis</name>
    <name type="common">Azuki bean</name>
    <name type="synonym">Vigna angularis</name>
    <dbReference type="NCBI Taxonomy" id="3914"/>
    <lineage>
        <taxon>Eukaryota</taxon>
        <taxon>Viridiplantae</taxon>
        <taxon>Streptophyta</taxon>
        <taxon>Embryophyta</taxon>
        <taxon>Tracheophyta</taxon>
        <taxon>Spermatophyta</taxon>
        <taxon>Magnoliopsida</taxon>
        <taxon>eudicotyledons</taxon>
        <taxon>Gunneridae</taxon>
        <taxon>Pentapetalae</taxon>
        <taxon>rosids</taxon>
        <taxon>fabids</taxon>
        <taxon>Fabales</taxon>
        <taxon>Fabaceae</taxon>
        <taxon>Papilionoideae</taxon>
        <taxon>50 kb inversion clade</taxon>
        <taxon>NPAAA clade</taxon>
        <taxon>indigoferoid/millettioid clade</taxon>
        <taxon>Phaseoleae</taxon>
        <taxon>Vigna</taxon>
    </lineage>
</organism>
<keyword evidence="9" id="KW-0469">Meiosis</keyword>
<feature type="compositionally biased region" description="Basic and acidic residues" evidence="13">
    <location>
        <begin position="468"/>
        <end position="487"/>
    </location>
</feature>
<dbReference type="GO" id="GO:0008278">
    <property type="term" value="C:cohesin complex"/>
    <property type="evidence" value="ECO:0007669"/>
    <property type="project" value="InterPro"/>
</dbReference>
<reference evidence="15 16" key="1">
    <citation type="submission" date="2020-05" db="EMBL/GenBank/DDBJ databases">
        <title>Vigna angularis (adzuki bean) Var. LongXiaoDou No. 4 denovo assembly.</title>
        <authorList>
            <person name="Xiang H."/>
        </authorList>
    </citation>
    <scope>NUCLEOTIDE SEQUENCE [LARGE SCALE GENOMIC DNA]</scope>
    <source>
        <tissue evidence="15">Leaf</tissue>
    </source>
</reference>
<evidence type="ECO:0000256" key="5">
    <source>
        <dbReference type="ARBA" id="ARBA00022618"/>
    </source>
</evidence>
<sequence>MPSLLSPGRIHCLEVENFKSYKGFQIIGPFYDFTAIIGPNGAGKSNLMDAISFVLGVRTGQLRGAQLKDLIYAFDDREKDQKGRRAFVRLVYHLANSTEIRFTRTITSAGSSEYRIDDTLVNWDAYNNRLKSLGILIKARNFLVFQGDVESIASKNPKELTALVEQISGSDECKRDYEQFEEEKGTAEEKSALVYQKKKTVVMERKQKKEQKEEAEKHLRLQQELVVDLSQYPKAIDNELKKSMKREHFLWQLFNIHNDYVKTIKDLEDEERSREGVVKELENFENEASKKKKEQAKYLKEITMREKRINEKNSKLDKSVDSMLYSLNFVACGHMYFEENWDGNCNFKQPELLKLKEEMTRITSKIKKGKKELDKKKVERMKHDADIALLQNGIQDLTAKMADLQEKGRDVDHELDLQGNDLDEYFRIKEEAGMKTAKLREEKELLDRKLNADSEAQKNLEENLQQLRNRESELNSQEEQMRARGEKIRDNSAKTKAGLDNLKKELRVMQDKLRDSKKKYENLRLKIGEVENQLRELRADRYESERDVRLSQAVETLKRLFQGVHGRMTDLCRPTQKKYNLAVTVAMGKFMDAVVVDKESTGKECIKYLKDQRLPPQTFIPLESVRVKPIMERLRTLGGTAKLVFDVIQYPFSLFDPSLEKAILFAVGNTLVCDDLEEAKILSWSGERFKVVTVDGILLTKSGTMTGGTSGGMEARSKQWDDKKIEGLNKKKEQYEAELESLGSIRDMHLKESEASGKISGLEKKIQYAEIEKGSIEDKLSNLGHEKKTIKERIECISPELKKLNDAVNKSNAEIRKLERRINEITDRIYRDFSKSVGVANIREYEENRLKAAQNIAEERLNLSSQLSKLKYQLEYEQNRDMSSRILELEASLSALEKDLKRVQDREAAAKVAAEKSAEEVNQLKEEVKEWKSKSEECEKEIQEWKKKASAATTNISKLIRLINSKKAQIGQLDVQKQEILDKCELEQINLPIISDPMDTDNSVPGPHFDFDQLSRALKDKRHSDRDKIEGDFKQKIDALVAEIERTAPNLKALDQYEALLEKERAVTEEFEAVRKEEREKTQRFNEVKQRRYQLFMDAFNHISGNIDKIYKQLTKSNTHPLGGTAYLNLENDDDPFLHGIKYTAMPPTKRFRDMEQLSGGEKTVAALALLFSIHSYKPSPFFILDEVDAALDNLNVAKVAGFIRSKSCEGARTSQDADGGNGFQSIVISLKDTFYDKAEALVGVYRDSERGCSRTLTFDLTKYRES</sequence>
<dbReference type="GO" id="GO:0003677">
    <property type="term" value="F:DNA binding"/>
    <property type="evidence" value="ECO:0007669"/>
    <property type="project" value="TreeGrafter"/>
</dbReference>
<dbReference type="GO" id="GO:0016887">
    <property type="term" value="F:ATP hydrolysis activity"/>
    <property type="evidence" value="ECO:0007669"/>
    <property type="project" value="InterPro"/>
</dbReference>
<keyword evidence="5" id="KW-0132">Cell division</keyword>
<dbReference type="Pfam" id="PF02463">
    <property type="entry name" value="SMC_N"/>
    <property type="match status" value="1"/>
</dbReference>
<dbReference type="InterPro" id="IPR003395">
    <property type="entry name" value="RecF/RecN/SMC_N"/>
</dbReference>